<feature type="compositionally biased region" description="Polar residues" evidence="5">
    <location>
        <begin position="882"/>
        <end position="947"/>
    </location>
</feature>
<comment type="subcellular location">
    <subcellularLocation>
        <location evidence="1">Cytoplasm</location>
    </subcellularLocation>
</comment>
<feature type="compositionally biased region" description="Low complexity" evidence="5">
    <location>
        <begin position="1073"/>
        <end position="1094"/>
    </location>
</feature>
<name>A0A3P8V8Q7_CYNSE</name>
<evidence type="ECO:0000313" key="7">
    <source>
        <dbReference type="Ensembl" id="ENSCSEP00000010524.1"/>
    </source>
</evidence>
<reference evidence="7" key="3">
    <citation type="submission" date="2025-09" db="UniProtKB">
        <authorList>
            <consortium name="Ensembl"/>
        </authorList>
    </citation>
    <scope>IDENTIFICATION</scope>
</reference>
<keyword evidence="2" id="KW-0963">Cytoplasm</keyword>
<dbReference type="InParanoid" id="A0A3P8V8Q7"/>
<feature type="compositionally biased region" description="Polar residues" evidence="5">
    <location>
        <begin position="1152"/>
        <end position="1184"/>
    </location>
</feature>
<feature type="compositionally biased region" description="Acidic residues" evidence="5">
    <location>
        <begin position="321"/>
        <end position="336"/>
    </location>
</feature>
<feature type="compositionally biased region" description="Polar residues" evidence="5">
    <location>
        <begin position="1277"/>
        <end position="1297"/>
    </location>
</feature>
<keyword evidence="8" id="KW-1185">Reference proteome</keyword>
<dbReference type="GO" id="GO:0030018">
    <property type="term" value="C:Z disc"/>
    <property type="evidence" value="ECO:0007669"/>
    <property type="project" value="TreeGrafter"/>
</dbReference>
<comment type="similarity">
    <text evidence="4">Belongs to the synaptopodin family.</text>
</comment>
<dbReference type="GeneTree" id="ENSGT00950000183054"/>
<feature type="compositionally biased region" description="Polar residues" evidence="5">
    <location>
        <begin position="1107"/>
        <end position="1144"/>
    </location>
</feature>
<dbReference type="SMART" id="SM00228">
    <property type="entry name" value="PDZ"/>
    <property type="match status" value="1"/>
</dbReference>
<feature type="region of interest" description="Disordered" evidence="5">
    <location>
        <begin position="205"/>
        <end position="247"/>
    </location>
</feature>
<feature type="compositionally biased region" description="Acidic residues" evidence="5">
    <location>
        <begin position="409"/>
        <end position="423"/>
    </location>
</feature>
<dbReference type="OrthoDB" id="6502734at2759"/>
<feature type="region of interest" description="Disordered" evidence="5">
    <location>
        <begin position="815"/>
        <end position="1304"/>
    </location>
</feature>
<keyword evidence="3" id="KW-0597">Phosphoprotein</keyword>
<feature type="compositionally biased region" description="Low complexity" evidence="5">
    <location>
        <begin position="1023"/>
        <end position="1040"/>
    </location>
</feature>
<dbReference type="GO" id="GO:0032233">
    <property type="term" value="P:positive regulation of actin filament bundle assembly"/>
    <property type="evidence" value="ECO:0007669"/>
    <property type="project" value="TreeGrafter"/>
</dbReference>
<feature type="compositionally biased region" description="Low complexity" evidence="5">
    <location>
        <begin position="986"/>
        <end position="995"/>
    </location>
</feature>
<feature type="compositionally biased region" description="Low complexity" evidence="5">
    <location>
        <begin position="234"/>
        <end position="243"/>
    </location>
</feature>
<dbReference type="PANTHER" id="PTHR24217">
    <property type="entry name" value="PUTATIVE-RELATED"/>
    <property type="match status" value="1"/>
</dbReference>
<feature type="compositionally biased region" description="Basic residues" evidence="5">
    <location>
        <begin position="342"/>
        <end position="351"/>
    </location>
</feature>
<dbReference type="Ensembl" id="ENSCSET00000010651.1">
    <property type="protein sequence ID" value="ENSCSEP00000010524.1"/>
    <property type="gene ID" value="ENSCSEG00000006762.1"/>
</dbReference>
<feature type="compositionally biased region" description="Polar residues" evidence="5">
    <location>
        <begin position="1442"/>
        <end position="1454"/>
    </location>
</feature>
<dbReference type="PANTHER" id="PTHR24217:SF9">
    <property type="entry name" value="SYNAPTOPODIN-2"/>
    <property type="match status" value="1"/>
</dbReference>
<evidence type="ECO:0000313" key="8">
    <source>
        <dbReference type="Proteomes" id="UP000265120"/>
    </source>
</evidence>
<feature type="domain" description="PDZ" evidence="6">
    <location>
        <begin position="14"/>
        <end position="89"/>
    </location>
</feature>
<dbReference type="InterPro" id="IPR001478">
    <property type="entry name" value="PDZ"/>
</dbReference>
<dbReference type="GO" id="GO:0015629">
    <property type="term" value="C:actin cytoskeleton"/>
    <property type="evidence" value="ECO:0007669"/>
    <property type="project" value="TreeGrafter"/>
</dbReference>
<evidence type="ECO:0000256" key="4">
    <source>
        <dbReference type="ARBA" id="ARBA00038161"/>
    </source>
</evidence>
<dbReference type="STRING" id="244447.ENSCSEP00000010524"/>
<feature type="region of interest" description="Disordered" evidence="5">
    <location>
        <begin position="1520"/>
        <end position="1658"/>
    </location>
</feature>
<dbReference type="Pfam" id="PF00595">
    <property type="entry name" value="PDZ"/>
    <property type="match status" value="1"/>
</dbReference>
<feature type="compositionally biased region" description="Polar residues" evidence="5">
    <location>
        <begin position="1236"/>
        <end position="1247"/>
    </location>
</feature>
<feature type="compositionally biased region" description="Polar residues" evidence="5">
    <location>
        <begin position="1330"/>
        <end position="1343"/>
    </location>
</feature>
<evidence type="ECO:0000256" key="2">
    <source>
        <dbReference type="ARBA" id="ARBA00022490"/>
    </source>
</evidence>
<feature type="region of interest" description="Disordered" evidence="5">
    <location>
        <begin position="1761"/>
        <end position="1788"/>
    </location>
</feature>
<feature type="region of interest" description="Disordered" evidence="5">
    <location>
        <begin position="1327"/>
        <end position="1400"/>
    </location>
</feature>
<dbReference type="Proteomes" id="UP000265120">
    <property type="component" value="Chromosome 1"/>
</dbReference>
<feature type="compositionally biased region" description="Low complexity" evidence="5">
    <location>
        <begin position="948"/>
        <end position="972"/>
    </location>
</feature>
<feature type="region of interest" description="Disordered" evidence="5">
    <location>
        <begin position="271"/>
        <end position="364"/>
    </location>
</feature>
<reference evidence="7" key="2">
    <citation type="submission" date="2025-08" db="UniProtKB">
        <authorList>
            <consortium name="Ensembl"/>
        </authorList>
    </citation>
    <scope>IDENTIFICATION</scope>
</reference>
<dbReference type="InterPro" id="IPR036034">
    <property type="entry name" value="PDZ_sf"/>
</dbReference>
<dbReference type="OMA" id="DCNYNPH"/>
<evidence type="ECO:0000259" key="6">
    <source>
        <dbReference type="PROSITE" id="PS50106"/>
    </source>
</evidence>
<accession>A0A3P8V8Q7</accession>
<sequence>MVIGDYICVTLRGGAPWGFNLRQEDGDTYRPFVISQVEEESHAFSAGVQEGDEVVSINGEPCADLTLLRAFALIDTSIDSLQLLLKRYCSDPPEDYESGETFCDQRDSSDDALASTTLHILSATHRTQSPRDPSISESQDEAYFEKLDSDADFHRGPHLLCTELQSPLSDDQHCQESEFKHTEVQRCFSAGEMLELQVSLSEQTLDDGGCTSLGSARGIEGEISNSKTVDEVPASSASQSQSQPHSVREPLGQYGVVLSSVPGQVEVILQQPSGSSEGRGTLNVGGPEVSGSIGSQSEGEGGGGHCDGVPRSFTVSFGIPAEEETAEVDQESDSEGDQDKPNRHHARHSRLRRSESLSEKQVKEAKSKCKRIATLLTAAPPNPNNKGVLMFKKHRQRAKKYTLVSYGTGEDESEDSDEEDEDNKDDKQETHTLAFTLVAPKDSEIEKHLLTNSHCTKGLLTINWDKGLLEIERHLNNQTEMECLPESQGKGALMFAQRRQRMEEISAEHDELRRQGIPVEGVKQIEKKIAEHSYMQSGAEGHAYMDVNMHQQSQQQYQQYQEQQYYKQQESYKEQQSYHQQQQSYQQQQQQQQQNYQQQQQYEQQYQQQQHEQQNYQQQMYHQQQGYQEQQQYTANINGNIQHQSSEILSSFTNRTAKPFSVENVVATPYSPVVSGTNQESASQGEQIASRDERIATPAIKTGLLQVAGRRTTGKPMFTFKEAPKVSPSPVLLNLLNRKDRKLGFETGPEEDYLSLGAEACNFLQTPHVKQKIPPPVAPKPMVNPNSLLWSPQIEMNNQDTAQHAQNSVCTPAVAPTIDATPAPEVEPTPAPALEPSPPSAPQEVPASITTEEEQQQTWALSEHESKQQTVPVEAPLENGHLNPTQHPEPATVTTWAPTESQSQQPPTTPWHQSAVQSQEIPSIDSPSQPSWVAQQTSHAHVQSHLATTTWTPQRQPTWSQPEEQAQVQAQAHPSWTSLPQPLVQPPRSQSLDQPQPQPQAQPPWTQSHEQPQLQQMQPTWGQPQEPVQQQAQAPWAQPQRTESPHQPPWVQTPQQKPQVQPPWVREAQPEYQTQPAWVQPPQQQTPQQAWPQVKAPGQPQPPWDLAQSQQPSVNPWNPSPAQSQPPWMHPSQAQPQVQATLNPWTPVPAQAESQLWSQQPPEQGQHTMQSWAEEQNQAPSQPWAQPGPGQPVPQSHWQTPLSRPEPQPPMNTGWPPAPSQPQAPVKVWAPEPKQTPVTVSSLTVNPHPSPKPWQALQNTPESRIPPPPPQRMHSFTIGQRLSSPINPMATTLNPSSAGPAYEMPVVRGKGADMFAKRQSRMEKYVVDSETVQANKESRSASPAASLPNEWKYTPNVRAPPSRAFNPIQSPFYPPAALKQPSPSTPTTKDKKKAKEKQMAPVKQLNVIDVMKHQPYQLSSSLFIYGPAEESSKPPAPKPENLPSNQPIENQPISYEQMAPMQQAGQFNSPYPQEGYGMPMQPMMHDSHYQQNPVNIYAPPNAYQQPAIGLYQQAYNQQYQQAAPPAYHGQSAQSPNPPYPQAPQVSYQPASSPPYLAAPSVPYPQQPQQPQPASSYIAPSFSLAARPESASGSNPVSAPKPKFMAKKSSAQAPGRSYSLTPPVRIPFKGQKSASTASSSNPLTQSSTTPLPRQTSWLEKGHKPLSPWEAASRHPLGLVDEAFSPRILHQSLASNICLAAQRKMLPEPPAEWKSKVSYQASQKKGSQTWGYGQSHSQRRAFVSLTKTPNVITTSADCGDYNSLPKPWQPRRPATEAFSVSPTEYKRPTGKQTYKSVYTSNTWSCRR</sequence>
<proteinExistence type="inferred from homology"/>
<feature type="compositionally biased region" description="Pro residues" evidence="5">
    <location>
        <begin position="825"/>
        <end position="841"/>
    </location>
</feature>
<dbReference type="Gene3D" id="2.30.42.10">
    <property type="match status" value="1"/>
</dbReference>
<evidence type="ECO:0000256" key="5">
    <source>
        <dbReference type="SAM" id="MobiDB-lite"/>
    </source>
</evidence>
<feature type="compositionally biased region" description="Low complexity" evidence="5">
    <location>
        <begin position="1571"/>
        <end position="1580"/>
    </location>
</feature>
<feature type="compositionally biased region" description="Basic and acidic residues" evidence="5">
    <location>
        <begin position="352"/>
        <end position="364"/>
    </location>
</feature>
<organism evidence="7 8">
    <name type="scientific">Cynoglossus semilaevis</name>
    <name type="common">Tongue sole</name>
    <dbReference type="NCBI Taxonomy" id="244447"/>
    <lineage>
        <taxon>Eukaryota</taxon>
        <taxon>Metazoa</taxon>
        <taxon>Chordata</taxon>
        <taxon>Craniata</taxon>
        <taxon>Vertebrata</taxon>
        <taxon>Euteleostomi</taxon>
        <taxon>Actinopterygii</taxon>
        <taxon>Neopterygii</taxon>
        <taxon>Teleostei</taxon>
        <taxon>Neoteleostei</taxon>
        <taxon>Acanthomorphata</taxon>
        <taxon>Carangaria</taxon>
        <taxon>Pleuronectiformes</taxon>
        <taxon>Pleuronectoidei</taxon>
        <taxon>Cynoglossidae</taxon>
        <taxon>Cynoglossinae</taxon>
        <taxon>Cynoglossus</taxon>
    </lineage>
</organism>
<dbReference type="GO" id="GO:0003779">
    <property type="term" value="F:actin binding"/>
    <property type="evidence" value="ECO:0007669"/>
    <property type="project" value="TreeGrafter"/>
</dbReference>
<feature type="compositionally biased region" description="Low complexity" evidence="5">
    <location>
        <begin position="1049"/>
        <end position="1065"/>
    </location>
</feature>
<feature type="compositionally biased region" description="Pro residues" evidence="5">
    <location>
        <begin position="1561"/>
        <end position="1570"/>
    </location>
</feature>
<feature type="compositionally biased region" description="Polar residues" evidence="5">
    <location>
        <begin position="1009"/>
        <end position="1022"/>
    </location>
</feature>
<evidence type="ECO:0000256" key="3">
    <source>
        <dbReference type="ARBA" id="ARBA00022553"/>
    </source>
</evidence>
<evidence type="ECO:0000256" key="1">
    <source>
        <dbReference type="ARBA" id="ARBA00004496"/>
    </source>
</evidence>
<feature type="compositionally biased region" description="Polar residues" evidence="5">
    <location>
        <begin position="1631"/>
        <end position="1656"/>
    </location>
</feature>
<dbReference type="GO" id="GO:0005634">
    <property type="term" value="C:nucleus"/>
    <property type="evidence" value="ECO:0007669"/>
    <property type="project" value="TreeGrafter"/>
</dbReference>
<feature type="region of interest" description="Disordered" evidence="5">
    <location>
        <begin position="1427"/>
        <end position="1498"/>
    </location>
</feature>
<feature type="compositionally biased region" description="Pro residues" evidence="5">
    <location>
        <begin position="1204"/>
        <end position="1222"/>
    </location>
</feature>
<dbReference type="SUPFAM" id="SSF50156">
    <property type="entry name" value="PDZ domain-like"/>
    <property type="match status" value="1"/>
</dbReference>
<feature type="region of interest" description="Disordered" evidence="5">
    <location>
        <begin position="401"/>
        <end position="428"/>
    </location>
</feature>
<protein>
    <submittedName>
        <fullName evidence="7">Synaptopodin 2</fullName>
    </submittedName>
</protein>
<dbReference type="PROSITE" id="PS50106">
    <property type="entry name" value="PDZ"/>
    <property type="match status" value="1"/>
</dbReference>
<feature type="compositionally biased region" description="Low complexity" evidence="5">
    <location>
        <begin position="1546"/>
        <end position="1560"/>
    </location>
</feature>
<reference evidence="7 8" key="1">
    <citation type="journal article" date="2014" name="Nat. Genet.">
        <title>Whole-genome sequence of a flatfish provides insights into ZW sex chromosome evolution and adaptation to a benthic lifestyle.</title>
        <authorList>
            <person name="Chen S."/>
            <person name="Zhang G."/>
            <person name="Shao C."/>
            <person name="Huang Q."/>
            <person name="Liu G."/>
            <person name="Zhang P."/>
            <person name="Song W."/>
            <person name="An N."/>
            <person name="Chalopin D."/>
            <person name="Volff J.N."/>
            <person name="Hong Y."/>
            <person name="Li Q."/>
            <person name="Sha Z."/>
            <person name="Zhou H."/>
            <person name="Xie M."/>
            <person name="Yu Q."/>
            <person name="Liu Y."/>
            <person name="Xiang H."/>
            <person name="Wang N."/>
            <person name="Wu K."/>
            <person name="Yang C."/>
            <person name="Zhou Q."/>
            <person name="Liao X."/>
            <person name="Yang L."/>
            <person name="Hu Q."/>
            <person name="Zhang J."/>
            <person name="Meng L."/>
            <person name="Jin L."/>
            <person name="Tian Y."/>
            <person name="Lian J."/>
            <person name="Yang J."/>
            <person name="Miao G."/>
            <person name="Liu S."/>
            <person name="Liang Z."/>
            <person name="Yan F."/>
            <person name="Li Y."/>
            <person name="Sun B."/>
            <person name="Zhang H."/>
            <person name="Zhang J."/>
            <person name="Zhu Y."/>
            <person name="Du M."/>
            <person name="Zhao Y."/>
            <person name="Schartl M."/>
            <person name="Tang Q."/>
            <person name="Wang J."/>
        </authorList>
    </citation>
    <scope>NUCLEOTIDE SEQUENCE</scope>
</reference>
<feature type="compositionally biased region" description="Polar residues" evidence="5">
    <location>
        <begin position="1193"/>
        <end position="1202"/>
    </location>
</feature>
<dbReference type="InterPro" id="IPR051976">
    <property type="entry name" value="Synaptopodin_domain"/>
</dbReference>